<evidence type="ECO:0000313" key="3">
    <source>
        <dbReference type="EMBL" id="ODM04307.1"/>
    </source>
</evidence>
<feature type="domain" description="Peptidase S9 prolyl oligopeptidase catalytic" evidence="2">
    <location>
        <begin position="125"/>
        <end position="323"/>
    </location>
</feature>
<keyword evidence="1" id="KW-0812">Transmembrane</keyword>
<keyword evidence="1" id="KW-1133">Transmembrane helix</keyword>
<keyword evidence="1" id="KW-0472">Membrane</keyword>
<sequence>MNRKKAGMIAAAVMLPVAAIAGSVAFFFTYAVVRMEKKKKKKKRKKAPAAPKEGEGLTFDCFRDKMEEGTRWFKEQDPEKITLTSYDGLKLSAYLLPAEKKSRNVLLLMHGYRCDGFSDFSCLYQFYHDQGYHLLVPHQRSHAESDGKYICFGVKERYDCKMWADYAVRRFGSDCNLYLSGISMGSSTVLMAAGLDLPSNVRGIIADCGFTSPYDIFRHVLNLQFRLPSFPLMNLTELAVKRKAGFDYKAVSTLDVLKTCKIPVLFIHGGKDDFVPTQMTLDNYSACASPKELLIVPEAGHGTSNMAEPERYRETALAFMKKYEK</sequence>
<dbReference type="Gene3D" id="3.40.50.1820">
    <property type="entry name" value="alpha/beta hydrolase"/>
    <property type="match status" value="1"/>
</dbReference>
<name>A0A1E3A745_9FIRM</name>
<accession>A0A1E3A745</accession>
<proteinExistence type="predicted"/>
<feature type="transmembrane region" description="Helical" evidence="1">
    <location>
        <begin position="6"/>
        <end position="33"/>
    </location>
</feature>
<dbReference type="PANTHER" id="PTHR43358:SF4">
    <property type="entry name" value="ALPHA_BETA HYDROLASE FOLD-1 DOMAIN-CONTAINING PROTEIN"/>
    <property type="match status" value="1"/>
</dbReference>
<dbReference type="PANTHER" id="PTHR43358">
    <property type="entry name" value="ALPHA/BETA-HYDROLASE"/>
    <property type="match status" value="1"/>
</dbReference>
<reference evidence="3 4" key="1">
    <citation type="submission" date="2016-07" db="EMBL/GenBank/DDBJ databases">
        <title>Characterization of isolates of Eisenbergiella tayi derived from blood cultures, using whole genome sequencing.</title>
        <authorList>
            <person name="Burdz T."/>
            <person name="Wiebe D."/>
            <person name="Huynh C."/>
            <person name="Bernard K."/>
        </authorList>
    </citation>
    <scope>NUCLEOTIDE SEQUENCE [LARGE SCALE GENOMIC DNA]</scope>
    <source>
        <strain evidence="3 4">NML 110608</strain>
    </source>
</reference>
<gene>
    <name evidence="3" type="ORF">BEI61_05114</name>
</gene>
<dbReference type="GO" id="GO:0006508">
    <property type="term" value="P:proteolysis"/>
    <property type="evidence" value="ECO:0007669"/>
    <property type="project" value="InterPro"/>
</dbReference>
<protein>
    <submittedName>
        <fullName evidence="3">Alpha/beta hydrolase family protein</fullName>
    </submittedName>
</protein>
<keyword evidence="3" id="KW-0378">Hydrolase</keyword>
<dbReference type="InterPro" id="IPR001375">
    <property type="entry name" value="Peptidase_S9_cat"/>
</dbReference>
<dbReference type="AlphaFoldDB" id="A0A1E3A745"/>
<evidence type="ECO:0000259" key="2">
    <source>
        <dbReference type="Pfam" id="PF00326"/>
    </source>
</evidence>
<dbReference type="Proteomes" id="UP000094067">
    <property type="component" value="Unassembled WGS sequence"/>
</dbReference>
<dbReference type="PATRIC" id="fig|1432052.4.peg.5683"/>
<evidence type="ECO:0000256" key="1">
    <source>
        <dbReference type="SAM" id="Phobius"/>
    </source>
</evidence>
<dbReference type="InterPro" id="IPR029058">
    <property type="entry name" value="AB_hydrolase_fold"/>
</dbReference>
<dbReference type="SUPFAM" id="SSF53474">
    <property type="entry name" value="alpha/beta-Hydrolases"/>
    <property type="match status" value="1"/>
</dbReference>
<evidence type="ECO:0000313" key="4">
    <source>
        <dbReference type="Proteomes" id="UP000094067"/>
    </source>
</evidence>
<dbReference type="GO" id="GO:0008236">
    <property type="term" value="F:serine-type peptidase activity"/>
    <property type="evidence" value="ECO:0007669"/>
    <property type="project" value="InterPro"/>
</dbReference>
<dbReference type="Pfam" id="PF00326">
    <property type="entry name" value="Peptidase_S9"/>
    <property type="match status" value="1"/>
</dbReference>
<comment type="caution">
    <text evidence="3">The sequence shown here is derived from an EMBL/GenBank/DDBJ whole genome shotgun (WGS) entry which is preliminary data.</text>
</comment>
<dbReference type="EMBL" id="MCGH01000003">
    <property type="protein sequence ID" value="ODM04307.1"/>
    <property type="molecule type" value="Genomic_DNA"/>
</dbReference>
<organism evidence="3 4">
    <name type="scientific">Eisenbergiella tayi</name>
    <dbReference type="NCBI Taxonomy" id="1432052"/>
    <lineage>
        <taxon>Bacteria</taxon>
        <taxon>Bacillati</taxon>
        <taxon>Bacillota</taxon>
        <taxon>Clostridia</taxon>
        <taxon>Lachnospirales</taxon>
        <taxon>Lachnospiraceae</taxon>
        <taxon>Eisenbergiella</taxon>
    </lineage>
</organism>
<dbReference type="InterPro" id="IPR052920">
    <property type="entry name" value="DNA-binding_regulatory"/>
</dbReference>
<dbReference type="RefSeq" id="WP_081331390.1">
    <property type="nucleotide sequence ID" value="NZ_MCGH01000003.1"/>
</dbReference>